<reference evidence="2" key="1">
    <citation type="submission" date="2020-07" db="EMBL/GenBank/DDBJ databases">
        <title>Vallitalea pronyensis genome.</title>
        <authorList>
            <person name="Postec A."/>
        </authorList>
    </citation>
    <scope>NUCLEOTIDE SEQUENCE</scope>
    <source>
        <strain evidence="2">FatNI3</strain>
    </source>
</reference>
<feature type="transmembrane region" description="Helical" evidence="1">
    <location>
        <begin position="6"/>
        <end position="24"/>
    </location>
</feature>
<protein>
    <submittedName>
        <fullName evidence="2">Uncharacterized protein</fullName>
    </submittedName>
</protein>
<sequence>MKQKYIILSIFILFIISLISYNLIFKDSTAKIALVNKNNQIDNLKELAVNYFEDLQRSGLNYFEQGQLKKDSMITFAIKYNLMNNQEETVIDDYYINAETVNDTIYNFFNIDNIDLENMHHTIKPVKYKNGMYYKFPHQYYEATILKISSFITKVNYISDDIYQVYVTDYVTFPVDNQEFVYGNIKSNIKYNDKKGIYQLIEYKEILKIEGWR</sequence>
<proteinExistence type="predicted"/>
<evidence type="ECO:0000313" key="2">
    <source>
        <dbReference type="EMBL" id="QUI24499.1"/>
    </source>
</evidence>
<name>A0A8J8MN39_9FIRM</name>
<evidence type="ECO:0000256" key="1">
    <source>
        <dbReference type="SAM" id="Phobius"/>
    </source>
</evidence>
<keyword evidence="1" id="KW-0472">Membrane</keyword>
<dbReference type="KEGG" id="vpy:HZI73_20305"/>
<evidence type="ECO:0000313" key="3">
    <source>
        <dbReference type="Proteomes" id="UP000683246"/>
    </source>
</evidence>
<keyword evidence="3" id="KW-1185">Reference proteome</keyword>
<gene>
    <name evidence="2" type="ORF">HZI73_20305</name>
</gene>
<keyword evidence="1" id="KW-0812">Transmembrane</keyword>
<dbReference type="AlphaFoldDB" id="A0A8J8MN39"/>
<dbReference type="Proteomes" id="UP000683246">
    <property type="component" value="Chromosome"/>
</dbReference>
<keyword evidence="1" id="KW-1133">Transmembrane helix</keyword>
<dbReference type="RefSeq" id="WP_212695192.1">
    <property type="nucleotide sequence ID" value="NZ_CP058649.1"/>
</dbReference>
<accession>A0A8J8MN39</accession>
<dbReference type="EMBL" id="CP058649">
    <property type="protein sequence ID" value="QUI24499.1"/>
    <property type="molecule type" value="Genomic_DNA"/>
</dbReference>
<organism evidence="2 3">
    <name type="scientific">Vallitalea pronyensis</name>
    <dbReference type="NCBI Taxonomy" id="1348613"/>
    <lineage>
        <taxon>Bacteria</taxon>
        <taxon>Bacillati</taxon>
        <taxon>Bacillota</taxon>
        <taxon>Clostridia</taxon>
        <taxon>Lachnospirales</taxon>
        <taxon>Vallitaleaceae</taxon>
        <taxon>Vallitalea</taxon>
    </lineage>
</organism>